<evidence type="ECO:0000256" key="3">
    <source>
        <dbReference type="ARBA" id="ARBA00022833"/>
    </source>
</evidence>
<feature type="compositionally biased region" description="Acidic residues" evidence="5">
    <location>
        <begin position="394"/>
        <end position="412"/>
    </location>
</feature>
<dbReference type="OrthoDB" id="6105938at2759"/>
<dbReference type="RefSeq" id="XP_033461050.1">
    <property type="nucleotide sequence ID" value="XM_033599378.1"/>
</dbReference>
<feature type="compositionally biased region" description="Low complexity" evidence="5">
    <location>
        <begin position="22"/>
        <end position="34"/>
    </location>
</feature>
<reference evidence="8" key="1">
    <citation type="submission" date="2020-01" db="EMBL/GenBank/DDBJ databases">
        <authorList>
            <consortium name="DOE Joint Genome Institute"/>
            <person name="Haridas S."/>
            <person name="Albert R."/>
            <person name="Binder M."/>
            <person name="Bloem J."/>
            <person name="Labutti K."/>
            <person name="Salamov A."/>
            <person name="Andreopoulos B."/>
            <person name="Baker S.E."/>
            <person name="Barry K."/>
            <person name="Bills G."/>
            <person name="Bluhm B.H."/>
            <person name="Cannon C."/>
            <person name="Castanera R."/>
            <person name="Culley D.E."/>
            <person name="Daum C."/>
            <person name="Ezra D."/>
            <person name="Gonzalez J.B."/>
            <person name="Henrissat B."/>
            <person name="Kuo A."/>
            <person name="Liang C."/>
            <person name="Lipzen A."/>
            <person name="Lutzoni F."/>
            <person name="Magnuson J."/>
            <person name="Mondo S."/>
            <person name="Nolan M."/>
            <person name="Ohm R."/>
            <person name="Pangilinan J."/>
            <person name="Park H.-J."/>
            <person name="Ramirez L."/>
            <person name="Alfaro M."/>
            <person name="Sun H."/>
            <person name="Tritt A."/>
            <person name="Yoshinaga Y."/>
            <person name="Zwiers L.-H."/>
            <person name="Turgeon B.G."/>
            <person name="Goodwin S.B."/>
            <person name="Spatafora J.W."/>
            <person name="Crous P.W."/>
            <person name="Grigoriev I.V."/>
        </authorList>
    </citation>
    <scope>NUCLEOTIDE SEQUENCE</scope>
    <source>
        <strain evidence="8">CBS 342.82</strain>
    </source>
</reference>
<feature type="domain" description="RING-type" evidence="6">
    <location>
        <begin position="86"/>
        <end position="126"/>
    </location>
</feature>
<dbReference type="Gene3D" id="3.30.40.10">
    <property type="entry name" value="Zinc/RING finger domain, C3HC4 (zinc finger)"/>
    <property type="match status" value="1"/>
</dbReference>
<feature type="region of interest" description="Disordered" evidence="5">
    <location>
        <begin position="1"/>
        <end position="47"/>
    </location>
</feature>
<dbReference type="AlphaFoldDB" id="A0A6J3M8T7"/>
<feature type="compositionally biased region" description="Acidic residues" evidence="5">
    <location>
        <begin position="438"/>
        <end position="448"/>
    </location>
</feature>
<dbReference type="InterPro" id="IPR017907">
    <property type="entry name" value="Znf_RING_CS"/>
</dbReference>
<evidence type="ECO:0000256" key="1">
    <source>
        <dbReference type="ARBA" id="ARBA00022723"/>
    </source>
</evidence>
<dbReference type="Pfam" id="PF13923">
    <property type="entry name" value="zf-C3HC4_2"/>
    <property type="match status" value="1"/>
</dbReference>
<organism evidence="8">
    <name type="scientific">Dissoconium aciculare CBS 342.82</name>
    <dbReference type="NCBI Taxonomy" id="1314786"/>
    <lineage>
        <taxon>Eukaryota</taxon>
        <taxon>Fungi</taxon>
        <taxon>Dikarya</taxon>
        <taxon>Ascomycota</taxon>
        <taxon>Pezizomycotina</taxon>
        <taxon>Dothideomycetes</taxon>
        <taxon>Dothideomycetidae</taxon>
        <taxon>Mycosphaerellales</taxon>
        <taxon>Dissoconiaceae</taxon>
        <taxon>Dissoconium</taxon>
    </lineage>
</organism>
<evidence type="ECO:0000256" key="5">
    <source>
        <dbReference type="SAM" id="MobiDB-lite"/>
    </source>
</evidence>
<reference evidence="8" key="3">
    <citation type="submission" date="2025-08" db="UniProtKB">
        <authorList>
            <consortium name="RefSeq"/>
        </authorList>
    </citation>
    <scope>IDENTIFICATION</scope>
    <source>
        <strain evidence="8">CBS 342.82</strain>
    </source>
</reference>
<feature type="compositionally biased region" description="Acidic residues" evidence="5">
    <location>
        <begin position="318"/>
        <end position="351"/>
    </location>
</feature>
<reference evidence="8" key="2">
    <citation type="submission" date="2020-04" db="EMBL/GenBank/DDBJ databases">
        <authorList>
            <consortium name="NCBI Genome Project"/>
        </authorList>
    </citation>
    <scope>NUCLEOTIDE SEQUENCE</scope>
    <source>
        <strain evidence="8">CBS 342.82</strain>
    </source>
</reference>
<keyword evidence="2 4" id="KW-0863">Zinc-finger</keyword>
<proteinExistence type="predicted"/>
<dbReference type="PANTHER" id="PTHR23327">
    <property type="entry name" value="RING FINGER PROTEIN 127"/>
    <property type="match status" value="1"/>
</dbReference>
<evidence type="ECO:0000256" key="4">
    <source>
        <dbReference type="PROSITE-ProRule" id="PRU00175"/>
    </source>
</evidence>
<dbReference type="GO" id="GO:0008270">
    <property type="term" value="F:zinc ion binding"/>
    <property type="evidence" value="ECO:0007669"/>
    <property type="project" value="UniProtKB-KW"/>
</dbReference>
<evidence type="ECO:0000313" key="8">
    <source>
        <dbReference type="RefSeq" id="XP_033461050.1"/>
    </source>
</evidence>
<feature type="region of interest" description="Disordered" evidence="5">
    <location>
        <begin position="304"/>
        <end position="538"/>
    </location>
</feature>
<gene>
    <name evidence="8" type="ORF">K489DRAFT_170987</name>
</gene>
<dbReference type="SUPFAM" id="SSF57850">
    <property type="entry name" value="RING/U-box"/>
    <property type="match status" value="1"/>
</dbReference>
<evidence type="ECO:0000259" key="6">
    <source>
        <dbReference type="PROSITE" id="PS50089"/>
    </source>
</evidence>
<keyword evidence="7" id="KW-1185">Reference proteome</keyword>
<feature type="compositionally biased region" description="Acidic residues" evidence="5">
    <location>
        <begin position="503"/>
        <end position="519"/>
    </location>
</feature>
<accession>A0A6J3M8T7</accession>
<feature type="compositionally biased region" description="Acidic residues" evidence="5">
    <location>
        <begin position="363"/>
        <end position="376"/>
    </location>
</feature>
<evidence type="ECO:0000313" key="7">
    <source>
        <dbReference type="Proteomes" id="UP000504637"/>
    </source>
</evidence>
<dbReference type="GeneID" id="54357177"/>
<sequence>MPQSDVSCRTTEGNPRKRRKVSSPSMAPSAASPSDTESQPAGTTIPIPVADAPMQMTVMEKQPCAHEGKLKALGTDISAMRDLLTCKICLRLHYEPYTLLCGHTFCYSCLSRWMGQAPKPTCPDCRTVIKEEPHPSYVIRELVLVFTGKDELLDDGETVEKHQEYAREEAEAVAQDRANQDPRTGGLFKGVFRRHANRLVAIRDHEDNVWRCPECHHEVEDGWCHACQERVYGDTDDDDHDLWSDDSDSMSEELDHDLELEDEAIFAEGAEHFPFADIEAEDDEGDIDIEDYMRQRDLLHAFGRAEGEYPISTSSSSGDEDDDENEDENDPEMDSFIVNDDEVEYEGEPTSEDVHEPSVITVADDEDDDDDDDDDAPVVTQQRRARATRTIIIDSDEDEDEDGGDNDGDDDGDSHINSVPMNLTFRRGWRNQTHVVSSDDDQDEEDDEGTQRDEEGTETGDPSEQGSEDEDDGESVQSGVPSSSAAGEGFSPMQHSMRTGYDYYDDENEQDDDDDDGDDNNQGWSEGAARWGSHRAAP</sequence>
<dbReference type="SMART" id="SM00184">
    <property type="entry name" value="RING"/>
    <property type="match status" value="1"/>
</dbReference>
<evidence type="ECO:0000256" key="2">
    <source>
        <dbReference type="ARBA" id="ARBA00022771"/>
    </source>
</evidence>
<keyword evidence="1" id="KW-0479">Metal-binding</keyword>
<protein>
    <recommendedName>
        <fullName evidence="6">RING-type domain-containing protein</fullName>
    </recommendedName>
</protein>
<feature type="compositionally biased region" description="Polar residues" evidence="5">
    <location>
        <begin position="1"/>
        <end position="13"/>
    </location>
</feature>
<keyword evidence="3" id="KW-0862">Zinc</keyword>
<dbReference type="Proteomes" id="UP000504637">
    <property type="component" value="Unplaced"/>
</dbReference>
<name>A0A6J3M8T7_9PEZI</name>
<dbReference type="InterPro" id="IPR013083">
    <property type="entry name" value="Znf_RING/FYVE/PHD"/>
</dbReference>
<dbReference type="InterPro" id="IPR001841">
    <property type="entry name" value="Znf_RING"/>
</dbReference>
<dbReference type="PROSITE" id="PS00518">
    <property type="entry name" value="ZF_RING_1"/>
    <property type="match status" value="1"/>
</dbReference>
<dbReference type="PROSITE" id="PS50089">
    <property type="entry name" value="ZF_RING_2"/>
    <property type="match status" value="1"/>
</dbReference>